<dbReference type="AlphaFoldDB" id="A0A162QLP3"/>
<protein>
    <submittedName>
        <fullName evidence="1">Uncharacterized protein</fullName>
    </submittedName>
</protein>
<dbReference type="EMBL" id="LWAE01000015">
    <property type="protein sequence ID" value="KZL88683.1"/>
    <property type="molecule type" value="Genomic_DNA"/>
</dbReference>
<comment type="caution">
    <text evidence="1">The sequence shown here is derived from an EMBL/GenBank/DDBJ whole genome shotgun (WGS) entry which is preliminary data.</text>
</comment>
<dbReference type="OrthoDB" id="2045521at2"/>
<accession>A0A162QLP3</accession>
<dbReference type="RefSeq" id="WP_066630688.1">
    <property type="nucleotide sequence ID" value="NZ_FQXL01000080.1"/>
</dbReference>
<organism evidence="1 2">
    <name type="scientific">Clostridium magnum DSM 2767</name>
    <dbReference type="NCBI Taxonomy" id="1121326"/>
    <lineage>
        <taxon>Bacteria</taxon>
        <taxon>Bacillati</taxon>
        <taxon>Bacillota</taxon>
        <taxon>Clostridia</taxon>
        <taxon>Eubacteriales</taxon>
        <taxon>Clostridiaceae</taxon>
        <taxon>Clostridium</taxon>
    </lineage>
</organism>
<name>A0A162QLP3_9CLOT</name>
<gene>
    <name evidence="1" type="ORF">CLMAG_59720</name>
</gene>
<dbReference type="STRING" id="1121326.CLMAG_59720"/>
<sequence>MDIKEFANLLSGRQYGKEITKEEEQLAKEFGFVVVFGYSDDVVIFEGAISDEAGCYEGREIYIDSNGIFEGCECECKYSILAKEKAKAIEAIWGKEYSWEYKTSIPHETFEIFEDGEKYCRGIVFDIKDLT</sequence>
<keyword evidence="2" id="KW-1185">Reference proteome</keyword>
<evidence type="ECO:0000313" key="2">
    <source>
        <dbReference type="Proteomes" id="UP000076603"/>
    </source>
</evidence>
<proteinExistence type="predicted"/>
<evidence type="ECO:0000313" key="1">
    <source>
        <dbReference type="EMBL" id="KZL88683.1"/>
    </source>
</evidence>
<dbReference type="Proteomes" id="UP000076603">
    <property type="component" value="Unassembled WGS sequence"/>
</dbReference>
<reference evidence="1 2" key="1">
    <citation type="submission" date="2016-04" db="EMBL/GenBank/DDBJ databases">
        <title>Genome sequence of Clostridium magnum DSM 2767.</title>
        <authorList>
            <person name="Poehlein A."/>
            <person name="Uhlig R."/>
            <person name="Fischer R."/>
            <person name="Bahl H."/>
            <person name="Daniel R."/>
        </authorList>
    </citation>
    <scope>NUCLEOTIDE SEQUENCE [LARGE SCALE GENOMIC DNA]</scope>
    <source>
        <strain evidence="1 2">DSM 2767</strain>
    </source>
</reference>
<dbReference type="PATRIC" id="fig|1121326.3.peg.6038"/>